<protein>
    <submittedName>
        <fullName evidence="1">Uncharacterized protein</fullName>
    </submittedName>
</protein>
<keyword evidence="2" id="KW-1185">Reference proteome</keyword>
<evidence type="ECO:0000313" key="2">
    <source>
        <dbReference type="Proteomes" id="UP001335648"/>
    </source>
</evidence>
<sequence>MAYLENEDANLAKHFENKRWLARFAYLVDTFNKLNMLNSSLQEKRTAYWILKMEYKDSKHALVCGIPSWLQENW</sequence>
<reference evidence="1 2" key="1">
    <citation type="journal article" date="2023" name="Mol. Biol. Evol.">
        <title>Genomics of Secondarily Temperate Adaptation in the Only Non-Antarctic Icefish.</title>
        <authorList>
            <person name="Rivera-Colon A.G."/>
            <person name="Rayamajhi N."/>
            <person name="Minhas B.F."/>
            <person name="Madrigal G."/>
            <person name="Bilyk K.T."/>
            <person name="Yoon V."/>
            <person name="Hune M."/>
            <person name="Gregory S."/>
            <person name="Cheng C.H.C."/>
            <person name="Catchen J.M."/>
        </authorList>
    </citation>
    <scope>NUCLEOTIDE SEQUENCE [LARGE SCALE GENOMIC DNA]</scope>
    <source>
        <strain evidence="1">JC2023a</strain>
    </source>
</reference>
<evidence type="ECO:0000313" key="1">
    <source>
        <dbReference type="EMBL" id="KAK5892920.1"/>
    </source>
</evidence>
<dbReference type="Proteomes" id="UP001335648">
    <property type="component" value="Unassembled WGS sequence"/>
</dbReference>
<gene>
    <name evidence="1" type="ORF">CesoFtcFv8_013264</name>
</gene>
<dbReference type="EMBL" id="JAULUE010002055">
    <property type="protein sequence ID" value="KAK5892920.1"/>
    <property type="molecule type" value="Genomic_DNA"/>
</dbReference>
<accession>A0AAN8BZ89</accession>
<proteinExistence type="predicted"/>
<dbReference type="AlphaFoldDB" id="A0AAN8BZ89"/>
<name>A0AAN8BZ89_9TELE</name>
<comment type="caution">
    <text evidence="1">The sequence shown here is derived from an EMBL/GenBank/DDBJ whole genome shotgun (WGS) entry which is preliminary data.</text>
</comment>
<organism evidence="1 2">
    <name type="scientific">Champsocephalus esox</name>
    <name type="common">pike icefish</name>
    <dbReference type="NCBI Taxonomy" id="159716"/>
    <lineage>
        <taxon>Eukaryota</taxon>
        <taxon>Metazoa</taxon>
        <taxon>Chordata</taxon>
        <taxon>Craniata</taxon>
        <taxon>Vertebrata</taxon>
        <taxon>Euteleostomi</taxon>
        <taxon>Actinopterygii</taxon>
        <taxon>Neopterygii</taxon>
        <taxon>Teleostei</taxon>
        <taxon>Neoteleostei</taxon>
        <taxon>Acanthomorphata</taxon>
        <taxon>Eupercaria</taxon>
        <taxon>Perciformes</taxon>
        <taxon>Notothenioidei</taxon>
        <taxon>Channichthyidae</taxon>
        <taxon>Champsocephalus</taxon>
    </lineage>
</organism>